<name>A0A0S3QZK8_PHAAN</name>
<accession>A0A0S3QZK8</accession>
<evidence type="ECO:0000256" key="1">
    <source>
        <dbReference type="SAM" id="MobiDB-lite"/>
    </source>
</evidence>
<proteinExistence type="predicted"/>
<evidence type="ECO:0000313" key="3">
    <source>
        <dbReference type="Proteomes" id="UP000291084"/>
    </source>
</evidence>
<protein>
    <submittedName>
        <fullName evidence="2">Uncharacterized protein</fullName>
    </submittedName>
</protein>
<organism evidence="2 3">
    <name type="scientific">Vigna angularis var. angularis</name>
    <dbReference type="NCBI Taxonomy" id="157739"/>
    <lineage>
        <taxon>Eukaryota</taxon>
        <taxon>Viridiplantae</taxon>
        <taxon>Streptophyta</taxon>
        <taxon>Embryophyta</taxon>
        <taxon>Tracheophyta</taxon>
        <taxon>Spermatophyta</taxon>
        <taxon>Magnoliopsida</taxon>
        <taxon>eudicotyledons</taxon>
        <taxon>Gunneridae</taxon>
        <taxon>Pentapetalae</taxon>
        <taxon>rosids</taxon>
        <taxon>fabids</taxon>
        <taxon>Fabales</taxon>
        <taxon>Fabaceae</taxon>
        <taxon>Papilionoideae</taxon>
        <taxon>50 kb inversion clade</taxon>
        <taxon>NPAAA clade</taxon>
        <taxon>indigoferoid/millettioid clade</taxon>
        <taxon>Phaseoleae</taxon>
        <taxon>Vigna</taxon>
    </lineage>
</organism>
<sequence>QFQLPAALNVEKTNHNSKCGEEKPQLQVRRRRTQLHVRRRRTATPRAVKTNTTPRATKMNHSSKYDFPSTAALSTALPICSISAATRYCNLASTS</sequence>
<feature type="non-terminal residue" evidence="2">
    <location>
        <position position="1"/>
    </location>
</feature>
<reference evidence="2 3" key="1">
    <citation type="journal article" date="2015" name="Sci. Rep.">
        <title>The power of single molecule real-time sequencing technology in the de novo assembly of a eukaryotic genome.</title>
        <authorList>
            <person name="Sakai H."/>
            <person name="Naito K."/>
            <person name="Ogiso-Tanaka E."/>
            <person name="Takahashi Y."/>
            <person name="Iseki K."/>
            <person name="Muto C."/>
            <person name="Satou K."/>
            <person name="Teruya K."/>
            <person name="Shiroma A."/>
            <person name="Shimoji M."/>
            <person name="Hirano T."/>
            <person name="Itoh T."/>
            <person name="Kaga A."/>
            <person name="Tomooka N."/>
        </authorList>
    </citation>
    <scope>NUCLEOTIDE SEQUENCE [LARGE SCALE GENOMIC DNA]</scope>
    <source>
        <strain evidence="3">cv. Shumari</strain>
    </source>
</reference>
<dbReference type="EMBL" id="AP015034">
    <property type="protein sequence ID" value="BAT73747.1"/>
    <property type="molecule type" value="Genomic_DNA"/>
</dbReference>
<dbReference type="AlphaFoldDB" id="A0A0S3QZK8"/>
<keyword evidence="3" id="KW-1185">Reference proteome</keyword>
<feature type="compositionally biased region" description="Basic residues" evidence="1">
    <location>
        <begin position="28"/>
        <end position="43"/>
    </location>
</feature>
<feature type="region of interest" description="Disordered" evidence="1">
    <location>
        <begin position="11"/>
        <end position="46"/>
    </location>
</feature>
<dbReference type="Proteomes" id="UP000291084">
    <property type="component" value="Chromosome 1"/>
</dbReference>
<gene>
    <name evidence="2" type="primary">Vigan.01G127100</name>
    <name evidence="2" type="ORF">VIGAN_01127100</name>
</gene>
<feature type="compositionally biased region" description="Basic and acidic residues" evidence="1">
    <location>
        <begin position="12"/>
        <end position="24"/>
    </location>
</feature>
<evidence type="ECO:0000313" key="2">
    <source>
        <dbReference type="EMBL" id="BAT73747.1"/>
    </source>
</evidence>